<evidence type="ECO:0000313" key="2">
    <source>
        <dbReference type="Proteomes" id="UP000438448"/>
    </source>
</evidence>
<evidence type="ECO:0000313" key="1">
    <source>
        <dbReference type="EMBL" id="MQY17421.1"/>
    </source>
</evidence>
<organism evidence="1 2">
    <name type="scientific">Nocardia macrotermitis</name>
    <dbReference type="NCBI Taxonomy" id="2585198"/>
    <lineage>
        <taxon>Bacteria</taxon>
        <taxon>Bacillati</taxon>
        <taxon>Actinomycetota</taxon>
        <taxon>Actinomycetes</taxon>
        <taxon>Mycobacteriales</taxon>
        <taxon>Nocardiaceae</taxon>
        <taxon>Nocardia</taxon>
    </lineage>
</organism>
<sequence>MAYGPGRSEKFHLESVNFTLQYFKSWVEGVQQQEMRELEVAGRAAVLESDSKYPGQCILAVEMTDYRLLLDGVYSSGSCDYPVKLAGELVPLLAAK</sequence>
<protein>
    <submittedName>
        <fullName evidence="1">Uncharacterized protein</fullName>
    </submittedName>
</protein>
<comment type="caution">
    <text evidence="1">The sequence shown here is derived from an EMBL/GenBank/DDBJ whole genome shotgun (WGS) entry which is preliminary data.</text>
</comment>
<dbReference type="EMBL" id="WEGK01000001">
    <property type="protein sequence ID" value="MQY17421.1"/>
    <property type="molecule type" value="Genomic_DNA"/>
</dbReference>
<accession>A0A7K0CVK4</accession>
<name>A0A7K0CVK4_9NOCA</name>
<dbReference type="AlphaFoldDB" id="A0A7K0CVK4"/>
<reference evidence="1 2" key="1">
    <citation type="submission" date="2019-10" db="EMBL/GenBank/DDBJ databases">
        <title>Nocardia macrotermitis sp. nov. and Nocardia aurantia sp. nov., isolated from the gut of fungus growing-termite Macrotermes natalensis.</title>
        <authorList>
            <person name="Benndorf R."/>
            <person name="Schwitalla J."/>
            <person name="Martin K."/>
            <person name="De Beer W."/>
            <person name="Kaster A.-K."/>
            <person name="Vollmers J."/>
            <person name="Poulsen M."/>
            <person name="Beemelmanns C."/>
        </authorList>
    </citation>
    <scope>NUCLEOTIDE SEQUENCE [LARGE SCALE GENOMIC DNA]</scope>
    <source>
        <strain evidence="1 2">RB20</strain>
    </source>
</reference>
<gene>
    <name evidence="1" type="ORF">NRB20_04850</name>
</gene>
<dbReference type="Proteomes" id="UP000438448">
    <property type="component" value="Unassembled WGS sequence"/>
</dbReference>
<keyword evidence="2" id="KW-1185">Reference proteome</keyword>
<proteinExistence type="predicted"/>